<keyword evidence="2" id="KW-1185">Reference proteome</keyword>
<dbReference type="EMBL" id="RQGF01000012">
    <property type="protein sequence ID" value="TGL63548.1"/>
    <property type="molecule type" value="Genomic_DNA"/>
</dbReference>
<sequence length="174" mass="20001">MKTYITLLRAVNVSGVNKIKMKDLAEMFLGLGFQNVRTYIQSGNVSFETKSSKTSELDKKIEEEIQKVFKLNISSITLEKKSLEEVIGSNPFRKKEGKALYVMFMKEAPKIDPKEVIDPVKDRTEEYFLSEKQIYLHFPNGYGKTKLSNPFLEKKLKVVATTRNWNTLNALVLL</sequence>
<dbReference type="PANTHER" id="PTHR36439:SF1">
    <property type="entry name" value="DUF1697 DOMAIN-CONTAINING PROTEIN"/>
    <property type="match status" value="1"/>
</dbReference>
<dbReference type="PANTHER" id="PTHR36439">
    <property type="entry name" value="BLL4334 PROTEIN"/>
    <property type="match status" value="1"/>
</dbReference>
<dbReference type="Gene3D" id="3.30.70.1280">
    <property type="entry name" value="SP0830-like domains"/>
    <property type="match status" value="1"/>
</dbReference>
<dbReference type="Proteomes" id="UP000297762">
    <property type="component" value="Unassembled WGS sequence"/>
</dbReference>
<protein>
    <submittedName>
        <fullName evidence="1">DUF1697 domain-containing protein</fullName>
    </submittedName>
</protein>
<dbReference type="RefSeq" id="WP_135648629.1">
    <property type="nucleotide sequence ID" value="NZ_RQGF01000012.1"/>
</dbReference>
<dbReference type="OrthoDB" id="9806494at2"/>
<dbReference type="AlphaFoldDB" id="A0A4R9KA18"/>
<dbReference type="SUPFAM" id="SSF160379">
    <property type="entry name" value="SP0830-like"/>
    <property type="match status" value="1"/>
</dbReference>
<dbReference type="Pfam" id="PF08002">
    <property type="entry name" value="DUF1697"/>
    <property type="match status" value="1"/>
</dbReference>
<gene>
    <name evidence="1" type="ORF">EHQ64_06240</name>
</gene>
<comment type="caution">
    <text evidence="1">The sequence shown here is derived from an EMBL/GenBank/DDBJ whole genome shotgun (WGS) entry which is preliminary data.</text>
</comment>
<dbReference type="PIRSF" id="PIRSF008502">
    <property type="entry name" value="UCP008502"/>
    <property type="match status" value="1"/>
</dbReference>
<reference evidence="1" key="1">
    <citation type="journal article" date="2019" name="PLoS Negl. Trop. Dis.">
        <title>Revisiting the worldwide diversity of Leptospira species in the environment.</title>
        <authorList>
            <person name="Vincent A.T."/>
            <person name="Schiettekatte O."/>
            <person name="Bourhy P."/>
            <person name="Veyrier F.J."/>
            <person name="Picardeau M."/>
        </authorList>
    </citation>
    <scope>NUCLEOTIDE SEQUENCE [LARGE SCALE GENOMIC DNA]</scope>
    <source>
        <strain evidence="1">201702455</strain>
    </source>
</reference>
<name>A0A4R9KA18_9LEPT</name>
<evidence type="ECO:0000313" key="1">
    <source>
        <dbReference type="EMBL" id="TGL63548.1"/>
    </source>
</evidence>
<accession>A0A4R9KA18</accession>
<organism evidence="1 2">
    <name type="scientific">Leptospira sarikeiensis</name>
    <dbReference type="NCBI Taxonomy" id="2484943"/>
    <lineage>
        <taxon>Bacteria</taxon>
        <taxon>Pseudomonadati</taxon>
        <taxon>Spirochaetota</taxon>
        <taxon>Spirochaetia</taxon>
        <taxon>Leptospirales</taxon>
        <taxon>Leptospiraceae</taxon>
        <taxon>Leptospira</taxon>
    </lineage>
</organism>
<proteinExistence type="predicted"/>
<evidence type="ECO:0000313" key="2">
    <source>
        <dbReference type="Proteomes" id="UP000297762"/>
    </source>
</evidence>
<dbReference type="InterPro" id="IPR012545">
    <property type="entry name" value="DUF1697"/>
</dbReference>